<keyword evidence="4" id="KW-1185">Reference proteome</keyword>
<keyword evidence="2" id="KW-1133">Transmembrane helix</keyword>
<comment type="caution">
    <text evidence="3">The sequence shown here is derived from an EMBL/GenBank/DDBJ whole genome shotgun (WGS) entry which is preliminary data.</text>
</comment>
<organism evidence="3 4">
    <name type="scientific">Cryptosporangium minutisporangium</name>
    <dbReference type="NCBI Taxonomy" id="113569"/>
    <lineage>
        <taxon>Bacteria</taxon>
        <taxon>Bacillati</taxon>
        <taxon>Actinomycetota</taxon>
        <taxon>Actinomycetes</taxon>
        <taxon>Cryptosporangiales</taxon>
        <taxon>Cryptosporangiaceae</taxon>
        <taxon>Cryptosporangium</taxon>
    </lineage>
</organism>
<evidence type="ECO:0000313" key="3">
    <source>
        <dbReference type="EMBL" id="GAA3396458.1"/>
    </source>
</evidence>
<evidence type="ECO:0000313" key="4">
    <source>
        <dbReference type="Proteomes" id="UP001501676"/>
    </source>
</evidence>
<feature type="transmembrane region" description="Helical" evidence="2">
    <location>
        <begin position="91"/>
        <end position="119"/>
    </location>
</feature>
<evidence type="ECO:0000256" key="1">
    <source>
        <dbReference type="SAM" id="MobiDB-lite"/>
    </source>
</evidence>
<protein>
    <recommendedName>
        <fullName evidence="5">DUF4064 domain-containing protein</fullName>
    </recommendedName>
</protein>
<accession>A0ABP6TBA1</accession>
<dbReference type="EMBL" id="BAAAYN010000056">
    <property type="protein sequence ID" value="GAA3396458.1"/>
    <property type="molecule type" value="Genomic_DNA"/>
</dbReference>
<name>A0ABP6TBA1_9ACTN</name>
<feature type="transmembrane region" description="Helical" evidence="2">
    <location>
        <begin position="60"/>
        <end position="84"/>
    </location>
</feature>
<proteinExistence type="predicted"/>
<feature type="region of interest" description="Disordered" evidence="1">
    <location>
        <begin position="140"/>
        <end position="182"/>
    </location>
</feature>
<dbReference type="RefSeq" id="WP_345732884.1">
    <property type="nucleotide sequence ID" value="NZ_BAAAYN010000056.1"/>
</dbReference>
<keyword evidence="2" id="KW-0472">Membrane</keyword>
<reference evidence="4" key="1">
    <citation type="journal article" date="2019" name="Int. J. Syst. Evol. Microbiol.">
        <title>The Global Catalogue of Microorganisms (GCM) 10K type strain sequencing project: providing services to taxonomists for standard genome sequencing and annotation.</title>
        <authorList>
            <consortium name="The Broad Institute Genomics Platform"/>
            <consortium name="The Broad Institute Genome Sequencing Center for Infectious Disease"/>
            <person name="Wu L."/>
            <person name="Ma J."/>
        </authorList>
    </citation>
    <scope>NUCLEOTIDE SEQUENCE [LARGE SCALE GENOMIC DNA]</scope>
    <source>
        <strain evidence="4">JCM 9458</strain>
    </source>
</reference>
<evidence type="ECO:0008006" key="5">
    <source>
        <dbReference type="Google" id="ProtNLM"/>
    </source>
</evidence>
<feature type="transmembrane region" description="Helical" evidence="2">
    <location>
        <begin position="16"/>
        <end position="40"/>
    </location>
</feature>
<gene>
    <name evidence="3" type="ORF">GCM10020369_73230</name>
</gene>
<sequence length="182" mass="18191">MSDISPSPARTTVRQVAIGLVVVGALNLVLGLLACCGRVARLGQNDTSTLSSDAETAGYLTYVVLALLSFPLGAVTLAAGIALLQGKSRTFGVVGAVAAVIPLSCCFLVGIPVGVWALIVLNREDVKALFAGSPPPNGYPPGGFPPAYPPPPPGPTQPGPTPPGPTPPGPTPPGPPPPPPGW</sequence>
<keyword evidence="2" id="KW-0812">Transmembrane</keyword>
<dbReference type="Proteomes" id="UP001501676">
    <property type="component" value="Unassembled WGS sequence"/>
</dbReference>
<evidence type="ECO:0000256" key="2">
    <source>
        <dbReference type="SAM" id="Phobius"/>
    </source>
</evidence>